<keyword evidence="2" id="KW-1185">Reference proteome</keyword>
<dbReference type="Proteomes" id="UP000187209">
    <property type="component" value="Unassembled WGS sequence"/>
</dbReference>
<organism evidence="1 2">
    <name type="scientific">Stentor coeruleus</name>
    <dbReference type="NCBI Taxonomy" id="5963"/>
    <lineage>
        <taxon>Eukaryota</taxon>
        <taxon>Sar</taxon>
        <taxon>Alveolata</taxon>
        <taxon>Ciliophora</taxon>
        <taxon>Postciliodesmatophora</taxon>
        <taxon>Heterotrichea</taxon>
        <taxon>Heterotrichida</taxon>
        <taxon>Stentoridae</taxon>
        <taxon>Stentor</taxon>
    </lineage>
</organism>
<evidence type="ECO:0008006" key="3">
    <source>
        <dbReference type="Google" id="ProtNLM"/>
    </source>
</evidence>
<sequence length="715" mass="82199">MLNPNYISASNSSRSNINEDITQTQILFHGVSPKKASKGIFLSIKKGPFGQGFYFAKTQEEASSFFKPGHLIFKCTVLTGVSLVLTDTSRFISKSDLDHYNFQSIEGLSTNKNSLYLIFDKYQVISVASLEQQKSFLNNYFQEKCENLLCTSKGKNHKDLPCDLNHYYNDFRENIKKSRSFSNMINLSSNFGKKLNSSIHSMQNFSSKEIFSCFNKNCRMYKQYHSGDCMNICKNRNCKFLNNYHLPKCIVCCGNNNCKMCGEWHFEDCIFYCKNQKCLHFDEFHDSDCINMCRNQRCAEISEYHKPPCQTPVSSTGVSSSPPPEVIIICKNKLCINVNQAHEEKCVIPCRDRNCKYFDKCHDQLCNLYCFNKNCLMSEEYHQGNCLLRCRNKNCKTFNNYHPSNCVLPCGDRKCKFFGSFHNGACTLPCSNNKCKYKGKHHGEKCILPCSEIQCKSFLMYHENDECQLPCSNQFCKLFGQFHDLKCSLPCRNKECKWYNSYHDTLCVLPCRNKSCSDYQKHHIYTCDYTCSNPKCKKFSEEHKDDCILPCDNPFCKKFGQYHKDKCLTIKKLSLSKKQEEEEDNNEYQDTLTDLRPVSSLSLEDKKVSQKEKEEEKHLTIKNVLKSVAIVSCITAVAAIAREKNYIKHAVKDMKNASVIKNTATVVKAAIPAIQKVVVESTENLARSSQNNSQAKITLKKIISSLGQFLVRKYS</sequence>
<dbReference type="SUPFAM" id="SSF56399">
    <property type="entry name" value="ADP-ribosylation"/>
    <property type="match status" value="1"/>
</dbReference>
<proteinExistence type="predicted"/>
<evidence type="ECO:0000313" key="1">
    <source>
        <dbReference type="EMBL" id="OMJ79098.1"/>
    </source>
</evidence>
<reference evidence="1 2" key="1">
    <citation type="submission" date="2016-11" db="EMBL/GenBank/DDBJ databases">
        <title>The macronuclear genome of Stentor coeruleus: a giant cell with tiny introns.</title>
        <authorList>
            <person name="Slabodnick M."/>
            <person name="Ruby J.G."/>
            <person name="Reiff S.B."/>
            <person name="Swart E.C."/>
            <person name="Gosai S."/>
            <person name="Prabakaran S."/>
            <person name="Witkowska E."/>
            <person name="Larue G.E."/>
            <person name="Fisher S."/>
            <person name="Freeman R.M."/>
            <person name="Gunawardena J."/>
            <person name="Chu W."/>
            <person name="Stover N.A."/>
            <person name="Gregory B.D."/>
            <person name="Nowacki M."/>
            <person name="Derisi J."/>
            <person name="Roy S.W."/>
            <person name="Marshall W.F."/>
            <person name="Sood P."/>
        </authorList>
    </citation>
    <scope>NUCLEOTIDE SEQUENCE [LARGE SCALE GENOMIC DNA]</scope>
    <source>
        <strain evidence="1">WM001</strain>
    </source>
</reference>
<evidence type="ECO:0000313" key="2">
    <source>
        <dbReference type="Proteomes" id="UP000187209"/>
    </source>
</evidence>
<name>A0A1R2BQP5_9CILI</name>
<dbReference type="EMBL" id="MPUH01000488">
    <property type="protein sequence ID" value="OMJ79098.1"/>
    <property type="molecule type" value="Genomic_DNA"/>
</dbReference>
<comment type="caution">
    <text evidence="1">The sequence shown here is derived from an EMBL/GenBank/DDBJ whole genome shotgun (WGS) entry which is preliminary data.</text>
</comment>
<protein>
    <recommendedName>
        <fullName evidence="3">PARP catalytic domain-containing protein</fullName>
    </recommendedName>
</protein>
<accession>A0A1R2BQP5</accession>
<gene>
    <name evidence="1" type="ORF">SteCoe_20957</name>
</gene>
<dbReference type="AlphaFoldDB" id="A0A1R2BQP5"/>